<feature type="domain" description="DUF5786" evidence="2">
    <location>
        <begin position="1"/>
        <end position="53"/>
    </location>
</feature>
<dbReference type="Proteomes" id="UP000011680">
    <property type="component" value="Unassembled WGS sequence"/>
</dbReference>
<dbReference type="Pfam" id="PF19099">
    <property type="entry name" value="DUF5786"/>
    <property type="match status" value="1"/>
</dbReference>
<dbReference type="AlphaFoldDB" id="M0NAT9"/>
<organism evidence="3 4">
    <name type="scientific">Halococcus thailandensis JCM 13552</name>
    <dbReference type="NCBI Taxonomy" id="1227457"/>
    <lineage>
        <taxon>Archaea</taxon>
        <taxon>Methanobacteriati</taxon>
        <taxon>Methanobacteriota</taxon>
        <taxon>Stenosarchaea group</taxon>
        <taxon>Halobacteria</taxon>
        <taxon>Halobacteriales</taxon>
        <taxon>Halococcaceae</taxon>
        <taxon>Halococcus</taxon>
    </lineage>
</organism>
<protein>
    <recommendedName>
        <fullName evidence="2">DUF5786 domain-containing protein</fullName>
    </recommendedName>
</protein>
<feature type="region of interest" description="Disordered" evidence="1">
    <location>
        <begin position="1"/>
        <end position="31"/>
    </location>
</feature>
<feature type="compositionally biased region" description="Basic and acidic residues" evidence="1">
    <location>
        <begin position="1"/>
        <end position="17"/>
    </location>
</feature>
<gene>
    <name evidence="3" type="ORF">C451_09135</name>
</gene>
<evidence type="ECO:0000313" key="4">
    <source>
        <dbReference type="Proteomes" id="UP000011680"/>
    </source>
</evidence>
<dbReference type="OrthoDB" id="286231at2157"/>
<comment type="caution">
    <text evidence="3">The sequence shown here is derived from an EMBL/GenBank/DDBJ whole genome shotgun (WGS) entry which is preliminary data.</text>
</comment>
<dbReference type="PATRIC" id="fig|1227457.3.peg.1685"/>
<proteinExistence type="predicted"/>
<dbReference type="eggNOG" id="arCOG06346">
    <property type="taxonomic scope" value="Archaea"/>
</dbReference>
<reference evidence="3 4" key="1">
    <citation type="journal article" date="2014" name="PLoS Genet.">
        <title>Phylogenetically driven sequencing of extremely halophilic archaea reveals strategies for static and dynamic osmo-response.</title>
        <authorList>
            <person name="Becker E.A."/>
            <person name="Seitzer P.M."/>
            <person name="Tritt A."/>
            <person name="Larsen D."/>
            <person name="Krusor M."/>
            <person name="Yao A.I."/>
            <person name="Wu D."/>
            <person name="Madern D."/>
            <person name="Eisen J.A."/>
            <person name="Darling A.E."/>
            <person name="Facciotti M.T."/>
        </authorList>
    </citation>
    <scope>NUCLEOTIDE SEQUENCE [LARGE SCALE GENOMIC DNA]</scope>
    <source>
        <strain evidence="3 4">JCM 13552</strain>
    </source>
</reference>
<name>M0NAT9_9EURY</name>
<evidence type="ECO:0000313" key="3">
    <source>
        <dbReference type="EMBL" id="EMA53775.1"/>
    </source>
</evidence>
<dbReference type="InterPro" id="IPR043902">
    <property type="entry name" value="DUF5786"/>
</dbReference>
<evidence type="ECO:0000259" key="2">
    <source>
        <dbReference type="Pfam" id="PF19099"/>
    </source>
</evidence>
<sequence>MGAYDAAEHQRREEKASAVDASSDDERSDYEGTVEYDVADDTEDLLAQFREIKSR</sequence>
<accession>M0NAT9</accession>
<evidence type="ECO:0000256" key="1">
    <source>
        <dbReference type="SAM" id="MobiDB-lite"/>
    </source>
</evidence>
<feature type="compositionally biased region" description="Acidic residues" evidence="1">
    <location>
        <begin position="22"/>
        <end position="31"/>
    </location>
</feature>
<dbReference type="EMBL" id="AOMF01000150">
    <property type="protein sequence ID" value="EMA53775.1"/>
    <property type="molecule type" value="Genomic_DNA"/>
</dbReference>
<keyword evidence="4" id="KW-1185">Reference proteome</keyword>